<name>A0A917HI12_9SPHI</name>
<dbReference type="InterPro" id="IPR036388">
    <property type="entry name" value="WH-like_DNA-bd_sf"/>
</dbReference>
<feature type="domain" description="Response regulatory" evidence="4">
    <location>
        <begin position="7"/>
        <end position="126"/>
    </location>
</feature>
<evidence type="ECO:0000259" key="4">
    <source>
        <dbReference type="PROSITE" id="PS50110"/>
    </source>
</evidence>
<dbReference type="GO" id="GO:0006355">
    <property type="term" value="P:regulation of DNA-templated transcription"/>
    <property type="evidence" value="ECO:0007669"/>
    <property type="project" value="InterPro"/>
</dbReference>
<evidence type="ECO:0000256" key="3">
    <source>
        <dbReference type="PROSITE-ProRule" id="PRU00169"/>
    </source>
</evidence>
<dbReference type="SUPFAM" id="SSF46894">
    <property type="entry name" value="C-terminal effector domain of the bipartite response regulators"/>
    <property type="match status" value="1"/>
</dbReference>
<dbReference type="GO" id="GO:0000160">
    <property type="term" value="P:phosphorelay signal transduction system"/>
    <property type="evidence" value="ECO:0007669"/>
    <property type="project" value="InterPro"/>
</dbReference>
<reference evidence="5" key="2">
    <citation type="submission" date="2020-09" db="EMBL/GenBank/DDBJ databases">
        <authorList>
            <person name="Sun Q."/>
            <person name="Zhou Y."/>
        </authorList>
    </citation>
    <scope>NUCLEOTIDE SEQUENCE</scope>
    <source>
        <strain evidence="5">CGMCC 1.12195</strain>
    </source>
</reference>
<dbReference type="Pfam" id="PF00072">
    <property type="entry name" value="Response_reg"/>
    <property type="match status" value="1"/>
</dbReference>
<dbReference type="SMART" id="SM00448">
    <property type="entry name" value="REC"/>
    <property type="match status" value="1"/>
</dbReference>
<protein>
    <submittedName>
        <fullName evidence="5">DNA-binding response regulator</fullName>
    </submittedName>
</protein>
<feature type="modified residue" description="4-aspartylphosphate" evidence="3">
    <location>
        <position position="60"/>
    </location>
</feature>
<dbReference type="AlphaFoldDB" id="A0A917HI12"/>
<evidence type="ECO:0000256" key="2">
    <source>
        <dbReference type="ARBA" id="ARBA00023125"/>
    </source>
</evidence>
<keyword evidence="6" id="KW-1185">Reference proteome</keyword>
<evidence type="ECO:0000256" key="1">
    <source>
        <dbReference type="ARBA" id="ARBA00022553"/>
    </source>
</evidence>
<sequence>MPRRDIRVALVDDKELFYTALQHKLKHITGAKAVFHAASTQALQDRIASCSPPPDIVLMDIQLGVNDNGFECTCWLREAYPQIRVIGYSDYPHAETIQRLIGCGARAFIEKGLGAQSLKSALFDVYESGYHFNAFIPDDAFLDAAQRLVLDDPCKITGTLQQIMFLCATDLTTAQIGEAVYLSERTVKNYISHLCRFFGVTYAKAMVAQAFWHGLMPNSMPDELRETVNRLKTTKNE</sequence>
<dbReference type="InterPro" id="IPR051015">
    <property type="entry name" value="EvgA-like"/>
</dbReference>
<evidence type="ECO:0000313" key="5">
    <source>
        <dbReference type="EMBL" id="GGG79982.1"/>
    </source>
</evidence>
<dbReference type="PANTHER" id="PTHR45566:SF1">
    <property type="entry name" value="HTH-TYPE TRANSCRIPTIONAL REGULATOR YHJB-RELATED"/>
    <property type="match status" value="1"/>
</dbReference>
<dbReference type="Proteomes" id="UP000660862">
    <property type="component" value="Unassembled WGS sequence"/>
</dbReference>
<keyword evidence="1 3" id="KW-0597">Phosphoprotein</keyword>
<organism evidence="5 6">
    <name type="scientific">Parapedobacter pyrenivorans</name>
    <dbReference type="NCBI Taxonomy" id="1305674"/>
    <lineage>
        <taxon>Bacteria</taxon>
        <taxon>Pseudomonadati</taxon>
        <taxon>Bacteroidota</taxon>
        <taxon>Sphingobacteriia</taxon>
        <taxon>Sphingobacteriales</taxon>
        <taxon>Sphingobacteriaceae</taxon>
        <taxon>Parapedobacter</taxon>
    </lineage>
</organism>
<evidence type="ECO:0000313" key="6">
    <source>
        <dbReference type="Proteomes" id="UP000660862"/>
    </source>
</evidence>
<dbReference type="EMBL" id="BMER01000001">
    <property type="protein sequence ID" value="GGG79982.1"/>
    <property type="molecule type" value="Genomic_DNA"/>
</dbReference>
<proteinExistence type="predicted"/>
<dbReference type="PROSITE" id="PS50110">
    <property type="entry name" value="RESPONSE_REGULATORY"/>
    <property type="match status" value="1"/>
</dbReference>
<dbReference type="InterPro" id="IPR000792">
    <property type="entry name" value="Tscrpt_reg_LuxR_C"/>
</dbReference>
<dbReference type="CDD" id="cd17535">
    <property type="entry name" value="REC_NarL-like"/>
    <property type="match status" value="1"/>
</dbReference>
<dbReference type="Pfam" id="PF00196">
    <property type="entry name" value="GerE"/>
    <property type="match status" value="1"/>
</dbReference>
<accession>A0A917HI12</accession>
<dbReference type="InterPro" id="IPR001789">
    <property type="entry name" value="Sig_transdc_resp-reg_receiver"/>
</dbReference>
<comment type="caution">
    <text evidence="5">The sequence shown here is derived from an EMBL/GenBank/DDBJ whole genome shotgun (WGS) entry which is preliminary data.</text>
</comment>
<dbReference type="PANTHER" id="PTHR45566">
    <property type="entry name" value="HTH-TYPE TRANSCRIPTIONAL REGULATOR YHJB-RELATED"/>
    <property type="match status" value="1"/>
</dbReference>
<dbReference type="Gene3D" id="3.40.50.2300">
    <property type="match status" value="1"/>
</dbReference>
<gene>
    <name evidence="5" type="ORF">GCM10007415_10390</name>
</gene>
<dbReference type="InterPro" id="IPR011006">
    <property type="entry name" value="CheY-like_superfamily"/>
</dbReference>
<reference evidence="5" key="1">
    <citation type="journal article" date="2014" name="Int. J. Syst. Evol. Microbiol.">
        <title>Complete genome sequence of Corynebacterium casei LMG S-19264T (=DSM 44701T), isolated from a smear-ripened cheese.</title>
        <authorList>
            <consortium name="US DOE Joint Genome Institute (JGI-PGF)"/>
            <person name="Walter F."/>
            <person name="Albersmeier A."/>
            <person name="Kalinowski J."/>
            <person name="Ruckert C."/>
        </authorList>
    </citation>
    <scope>NUCLEOTIDE SEQUENCE</scope>
    <source>
        <strain evidence="5">CGMCC 1.12195</strain>
    </source>
</reference>
<dbReference type="GO" id="GO:0003677">
    <property type="term" value="F:DNA binding"/>
    <property type="evidence" value="ECO:0007669"/>
    <property type="project" value="UniProtKB-KW"/>
</dbReference>
<dbReference type="SUPFAM" id="SSF52172">
    <property type="entry name" value="CheY-like"/>
    <property type="match status" value="1"/>
</dbReference>
<dbReference type="InterPro" id="IPR016032">
    <property type="entry name" value="Sig_transdc_resp-reg_C-effctor"/>
</dbReference>
<dbReference type="RefSeq" id="WP_188504843.1">
    <property type="nucleotide sequence ID" value="NZ_BMER01000001.1"/>
</dbReference>
<dbReference type="Gene3D" id="1.10.10.10">
    <property type="entry name" value="Winged helix-like DNA-binding domain superfamily/Winged helix DNA-binding domain"/>
    <property type="match status" value="1"/>
</dbReference>
<dbReference type="InterPro" id="IPR058245">
    <property type="entry name" value="NreC/VraR/RcsB-like_REC"/>
</dbReference>
<dbReference type="SMART" id="SM00421">
    <property type="entry name" value="HTH_LUXR"/>
    <property type="match status" value="1"/>
</dbReference>
<keyword evidence="2 5" id="KW-0238">DNA-binding</keyword>